<gene>
    <name evidence="1" type="ORF">VSP0166_LOCUS2832</name>
</gene>
<organism evidence="1">
    <name type="scientific">Vannella robusta</name>
    <dbReference type="NCBI Taxonomy" id="1487602"/>
    <lineage>
        <taxon>Eukaryota</taxon>
        <taxon>Amoebozoa</taxon>
        <taxon>Discosea</taxon>
        <taxon>Flabellinia</taxon>
        <taxon>Vannellidae</taxon>
        <taxon>Vannella</taxon>
    </lineage>
</organism>
<sequence>MQVAPGRVLHIPEILAQGLRLNGDSVRVYGKLVQYECSQKFVVIEYSGQQLRIVIEDCPTMVPWKVHSCYQFIGELDFTTSKAPQLRARVARNVDGLDIELYNQALELCRMYIN</sequence>
<proteinExistence type="predicted"/>
<dbReference type="GO" id="GO:1990879">
    <property type="term" value="C:CST complex"/>
    <property type="evidence" value="ECO:0007669"/>
    <property type="project" value="InterPro"/>
</dbReference>
<dbReference type="GO" id="GO:0010521">
    <property type="term" value="F:telomerase inhibitor activity"/>
    <property type="evidence" value="ECO:0007669"/>
    <property type="project" value="TreeGrafter"/>
</dbReference>
<dbReference type="PANTHER" id="PTHR33905">
    <property type="entry name" value="CST COMPLEX SUBUNIT TEN1"/>
    <property type="match status" value="1"/>
</dbReference>
<protein>
    <recommendedName>
        <fullName evidence="2">CST complex subunit TEN1</fullName>
    </recommendedName>
</protein>
<dbReference type="Pfam" id="PF15490">
    <property type="entry name" value="Ten1_2"/>
    <property type="match status" value="1"/>
</dbReference>
<dbReference type="EMBL" id="HBKP01003911">
    <property type="protein sequence ID" value="CAE2204890.1"/>
    <property type="molecule type" value="Transcribed_RNA"/>
</dbReference>
<evidence type="ECO:0008006" key="2">
    <source>
        <dbReference type="Google" id="ProtNLM"/>
    </source>
</evidence>
<dbReference type="GO" id="GO:0003697">
    <property type="term" value="F:single-stranded DNA binding"/>
    <property type="evidence" value="ECO:0007669"/>
    <property type="project" value="InterPro"/>
</dbReference>
<dbReference type="Gene3D" id="2.40.50.140">
    <property type="entry name" value="Nucleic acid-binding proteins"/>
    <property type="match status" value="1"/>
</dbReference>
<evidence type="ECO:0000313" key="1">
    <source>
        <dbReference type="EMBL" id="CAE2204890.1"/>
    </source>
</evidence>
<dbReference type="InterPro" id="IPR029146">
    <property type="entry name" value="Ten1_animal_plant"/>
</dbReference>
<name>A0A7S4M6S3_9EUKA</name>
<dbReference type="AlphaFoldDB" id="A0A7S4M6S3"/>
<dbReference type="InterPro" id="IPR012340">
    <property type="entry name" value="NA-bd_OB-fold"/>
</dbReference>
<accession>A0A7S4M6S3</accession>
<reference evidence="1" key="1">
    <citation type="submission" date="2021-01" db="EMBL/GenBank/DDBJ databases">
        <authorList>
            <person name="Corre E."/>
            <person name="Pelletier E."/>
            <person name="Niang G."/>
            <person name="Scheremetjew M."/>
            <person name="Finn R."/>
            <person name="Kale V."/>
            <person name="Holt S."/>
            <person name="Cochrane G."/>
            <person name="Meng A."/>
            <person name="Brown T."/>
            <person name="Cohen L."/>
        </authorList>
    </citation>
    <scope>NUCLEOTIDE SEQUENCE</scope>
    <source>
        <strain evidence="1">DIVA3 518/3/11/1/6</strain>
    </source>
</reference>
<dbReference type="PANTHER" id="PTHR33905:SF1">
    <property type="entry name" value="CST COMPLEX SUBUNIT TEN1"/>
    <property type="match status" value="1"/>
</dbReference>
<dbReference type="GO" id="GO:0032211">
    <property type="term" value="P:negative regulation of telomere maintenance via telomerase"/>
    <property type="evidence" value="ECO:0007669"/>
    <property type="project" value="TreeGrafter"/>
</dbReference>
<dbReference type="GO" id="GO:0042162">
    <property type="term" value="F:telomeric DNA binding"/>
    <property type="evidence" value="ECO:0007669"/>
    <property type="project" value="TreeGrafter"/>
</dbReference>